<organism evidence="6 7">
    <name type="scientific">Burkholderia gladioli</name>
    <name type="common">Pseudomonas marginata</name>
    <name type="synonym">Phytomonas marginata</name>
    <dbReference type="NCBI Taxonomy" id="28095"/>
    <lineage>
        <taxon>Bacteria</taxon>
        <taxon>Pseudomonadati</taxon>
        <taxon>Pseudomonadota</taxon>
        <taxon>Betaproteobacteria</taxon>
        <taxon>Burkholderiales</taxon>
        <taxon>Burkholderiaceae</taxon>
        <taxon>Burkholderia</taxon>
    </lineage>
</organism>
<accession>A0AAW3F548</accession>
<reference evidence="6 7" key="1">
    <citation type="submission" date="2014-04" db="EMBL/GenBank/DDBJ databases">
        <authorList>
            <person name="Bishop-Lilly K.A."/>
            <person name="Broomall S.M."/>
            <person name="Chain P.S."/>
            <person name="Chertkov O."/>
            <person name="Coyne S.R."/>
            <person name="Daligault H.E."/>
            <person name="Davenport K.W."/>
            <person name="Erkkila T."/>
            <person name="Frey K.G."/>
            <person name="Gibbons H.S."/>
            <person name="Gu W."/>
            <person name="Jaissle J."/>
            <person name="Johnson S.L."/>
            <person name="Koroleva G.I."/>
            <person name="Ladner J.T."/>
            <person name="Lo C.-C."/>
            <person name="Minogue T.D."/>
            <person name="Munk C."/>
            <person name="Palacios G.F."/>
            <person name="Redden C.L."/>
            <person name="Rosenzweig C.N."/>
            <person name="Scholz M.B."/>
            <person name="Teshima H."/>
            <person name="Xu Y."/>
        </authorList>
    </citation>
    <scope>NUCLEOTIDE SEQUENCE [LARGE SCALE GENOMIC DNA]</scope>
    <source>
        <strain evidence="7">gladioli</strain>
    </source>
</reference>
<evidence type="ECO:0000256" key="4">
    <source>
        <dbReference type="SAM" id="MobiDB-lite"/>
    </source>
</evidence>
<protein>
    <submittedName>
        <fullName evidence="6">Helix-turn-helix domain protein</fullName>
    </submittedName>
</protein>
<dbReference type="InterPro" id="IPR018060">
    <property type="entry name" value="HTH_AraC"/>
</dbReference>
<evidence type="ECO:0000256" key="2">
    <source>
        <dbReference type="ARBA" id="ARBA00023125"/>
    </source>
</evidence>
<evidence type="ECO:0000259" key="5">
    <source>
        <dbReference type="PROSITE" id="PS01124"/>
    </source>
</evidence>
<evidence type="ECO:0000313" key="7">
    <source>
        <dbReference type="Proteomes" id="UP000029590"/>
    </source>
</evidence>
<feature type="region of interest" description="Disordered" evidence="4">
    <location>
        <begin position="1"/>
        <end position="21"/>
    </location>
</feature>
<dbReference type="AlphaFoldDB" id="A0AAW3F548"/>
<name>A0AAW3F548_BURGA</name>
<dbReference type="InterPro" id="IPR009057">
    <property type="entry name" value="Homeodomain-like_sf"/>
</dbReference>
<dbReference type="Gene3D" id="1.10.10.60">
    <property type="entry name" value="Homeodomain-like"/>
    <property type="match status" value="2"/>
</dbReference>
<sequence length="341" mass="37637">MLGGRPARHASDPVNDLPDSLNRPVPSLWGARVANHTRCMERYLSELREGLLRHAQGRRTDTAIARVSLSRGQAATGPLAGLYEPMLCLVVQGAKRVIVGDRVLDYDPGNCFVTAVEVPATGRIVEASRQRPYLAISLVFEPAIVAELLAHLPQVRDGEAGASFAVEPVSAALLDAWVRMIRLLDHPAEIPALAPLIEREILFRLLQGPHARVLRQIARADGRLYRIRRAVARIRTRYDQPLRIEELAELAGMSLATFHRHFKAVTTLAPLQYQKIVRLQQARRLLMIENRAVTEAAFAVGYESASQFSREYARQFGASPAQDVARLRSAAAVFDEAAAGP</sequence>
<feature type="domain" description="HTH araC/xylS-type" evidence="5">
    <location>
        <begin position="228"/>
        <end position="326"/>
    </location>
</feature>
<dbReference type="PANTHER" id="PTHR43436">
    <property type="entry name" value="ARAC-FAMILY TRANSCRIPTIONAL REGULATOR"/>
    <property type="match status" value="1"/>
</dbReference>
<dbReference type="Pfam" id="PF12833">
    <property type="entry name" value="HTH_18"/>
    <property type="match status" value="1"/>
</dbReference>
<comment type="caution">
    <text evidence="6">The sequence shown here is derived from an EMBL/GenBank/DDBJ whole genome shotgun (WGS) entry which is preliminary data.</text>
</comment>
<dbReference type="InterPro" id="IPR018062">
    <property type="entry name" value="HTH_AraC-typ_CS"/>
</dbReference>
<dbReference type="SUPFAM" id="SSF46689">
    <property type="entry name" value="Homeodomain-like"/>
    <property type="match status" value="2"/>
</dbReference>
<keyword evidence="1" id="KW-0805">Transcription regulation</keyword>
<dbReference type="EMBL" id="JPGG01000015">
    <property type="protein sequence ID" value="KGC16780.1"/>
    <property type="molecule type" value="Genomic_DNA"/>
</dbReference>
<keyword evidence="2" id="KW-0238">DNA-binding</keyword>
<dbReference type="PROSITE" id="PS01124">
    <property type="entry name" value="HTH_ARAC_FAMILY_2"/>
    <property type="match status" value="1"/>
</dbReference>
<evidence type="ECO:0000313" key="6">
    <source>
        <dbReference type="EMBL" id="KGC16780.1"/>
    </source>
</evidence>
<proteinExistence type="predicted"/>
<evidence type="ECO:0000256" key="1">
    <source>
        <dbReference type="ARBA" id="ARBA00023015"/>
    </source>
</evidence>
<gene>
    <name evidence="6" type="ORF">DM48_4899</name>
</gene>
<dbReference type="GO" id="GO:0043565">
    <property type="term" value="F:sequence-specific DNA binding"/>
    <property type="evidence" value="ECO:0007669"/>
    <property type="project" value="InterPro"/>
</dbReference>
<dbReference type="KEGG" id="bgo:BM43_745"/>
<dbReference type="SMART" id="SM00342">
    <property type="entry name" value="HTH_ARAC"/>
    <property type="match status" value="1"/>
</dbReference>
<dbReference type="GO" id="GO:0003700">
    <property type="term" value="F:DNA-binding transcription factor activity"/>
    <property type="evidence" value="ECO:0007669"/>
    <property type="project" value="InterPro"/>
</dbReference>
<evidence type="ECO:0000256" key="3">
    <source>
        <dbReference type="ARBA" id="ARBA00023163"/>
    </source>
</evidence>
<dbReference type="Pfam" id="PF06719">
    <property type="entry name" value="AraC_N"/>
    <property type="match status" value="1"/>
</dbReference>
<dbReference type="Proteomes" id="UP000029590">
    <property type="component" value="Unassembled WGS sequence"/>
</dbReference>
<dbReference type="PANTHER" id="PTHR43436:SF1">
    <property type="entry name" value="TRANSCRIPTIONAL REGULATORY PROTEIN"/>
    <property type="match status" value="1"/>
</dbReference>
<dbReference type="InterPro" id="IPR009594">
    <property type="entry name" value="Tscrpt_reg_HTH_AraC_N"/>
</dbReference>
<keyword evidence="3" id="KW-0804">Transcription</keyword>
<dbReference type="PROSITE" id="PS00041">
    <property type="entry name" value="HTH_ARAC_FAMILY_1"/>
    <property type="match status" value="1"/>
</dbReference>